<evidence type="ECO:0000313" key="3">
    <source>
        <dbReference type="Proteomes" id="UP000241394"/>
    </source>
</evidence>
<keyword evidence="3" id="KW-1185">Reference proteome</keyword>
<comment type="caution">
    <text evidence="2">The sequence shown here is derived from an EMBL/GenBank/DDBJ whole genome shotgun (WGS) entry which is preliminary data.</text>
</comment>
<dbReference type="SUPFAM" id="SSF81383">
    <property type="entry name" value="F-box domain"/>
    <property type="match status" value="1"/>
</dbReference>
<protein>
    <submittedName>
        <fullName evidence="2">F-box protein</fullName>
    </submittedName>
</protein>
<dbReference type="InterPro" id="IPR050648">
    <property type="entry name" value="F-box_LRR-repeat"/>
</dbReference>
<reference evidence="2 3" key="1">
    <citation type="submission" date="2017-07" db="EMBL/GenBank/DDBJ databases">
        <title>An improved, manually edited Actinidia chinensis var. chinensis (kiwifruit) genome highlights the challenges associated with draft genomes and gene prediction in plants.</title>
        <authorList>
            <person name="Pilkington S."/>
            <person name="Crowhurst R."/>
            <person name="Hilario E."/>
            <person name="Nardozza S."/>
            <person name="Fraser L."/>
            <person name="Peng Y."/>
            <person name="Gunaseelan K."/>
            <person name="Simpson R."/>
            <person name="Tahir J."/>
            <person name="Deroles S."/>
            <person name="Templeton K."/>
            <person name="Luo Z."/>
            <person name="Davy M."/>
            <person name="Cheng C."/>
            <person name="Mcneilage M."/>
            <person name="Scaglione D."/>
            <person name="Liu Y."/>
            <person name="Zhang Q."/>
            <person name="Datson P."/>
            <person name="De Silva N."/>
            <person name="Gardiner S."/>
            <person name="Bassett H."/>
            <person name="Chagne D."/>
            <person name="Mccallum J."/>
            <person name="Dzierzon H."/>
            <person name="Deng C."/>
            <person name="Wang Y.-Y."/>
            <person name="Barron N."/>
            <person name="Manako K."/>
            <person name="Bowen J."/>
            <person name="Foster T."/>
            <person name="Erridge Z."/>
            <person name="Tiffin H."/>
            <person name="Waite C."/>
            <person name="Davies K."/>
            <person name="Grierson E."/>
            <person name="Laing W."/>
            <person name="Kirk R."/>
            <person name="Chen X."/>
            <person name="Wood M."/>
            <person name="Montefiori M."/>
            <person name="Brummell D."/>
            <person name="Schwinn K."/>
            <person name="Catanach A."/>
            <person name="Fullerton C."/>
            <person name="Li D."/>
            <person name="Meiyalaghan S."/>
            <person name="Nieuwenhuizen N."/>
            <person name="Read N."/>
            <person name="Prakash R."/>
            <person name="Hunter D."/>
            <person name="Zhang H."/>
            <person name="Mckenzie M."/>
            <person name="Knabel M."/>
            <person name="Harris A."/>
            <person name="Allan A."/>
            <person name="Chen A."/>
            <person name="Janssen B."/>
            <person name="Plunkett B."/>
            <person name="Dwamena C."/>
            <person name="Voogd C."/>
            <person name="Leif D."/>
            <person name="Lafferty D."/>
            <person name="Souleyre E."/>
            <person name="Varkonyi-Gasic E."/>
            <person name="Gambi F."/>
            <person name="Hanley J."/>
            <person name="Yao J.-L."/>
            <person name="Cheung J."/>
            <person name="David K."/>
            <person name="Warren B."/>
            <person name="Marsh K."/>
            <person name="Snowden K."/>
            <person name="Lin-Wang K."/>
            <person name="Brian L."/>
            <person name="Martinez-Sanchez M."/>
            <person name="Wang M."/>
            <person name="Ileperuma N."/>
            <person name="Macnee N."/>
            <person name="Campin R."/>
            <person name="Mcatee P."/>
            <person name="Drummond R."/>
            <person name="Espley R."/>
            <person name="Ireland H."/>
            <person name="Wu R."/>
            <person name="Atkinson R."/>
            <person name="Karunairetnam S."/>
            <person name="Bulley S."/>
            <person name="Chunkath S."/>
            <person name="Hanley Z."/>
            <person name="Storey R."/>
            <person name="Thrimawithana A."/>
            <person name="Thomson S."/>
            <person name="David C."/>
            <person name="Testolin R."/>
        </authorList>
    </citation>
    <scope>NUCLEOTIDE SEQUENCE [LARGE SCALE GENOMIC DNA]</scope>
    <source>
        <strain evidence="3">cv. Red5</strain>
        <tissue evidence="2">Young leaf</tissue>
    </source>
</reference>
<dbReference type="Proteomes" id="UP000241394">
    <property type="component" value="Chromosome LG5"/>
</dbReference>
<evidence type="ECO:0000313" key="2">
    <source>
        <dbReference type="EMBL" id="PSS30167.1"/>
    </source>
</evidence>
<organism evidence="2 3">
    <name type="scientific">Actinidia chinensis var. chinensis</name>
    <name type="common">Chinese soft-hair kiwi</name>
    <dbReference type="NCBI Taxonomy" id="1590841"/>
    <lineage>
        <taxon>Eukaryota</taxon>
        <taxon>Viridiplantae</taxon>
        <taxon>Streptophyta</taxon>
        <taxon>Embryophyta</taxon>
        <taxon>Tracheophyta</taxon>
        <taxon>Spermatophyta</taxon>
        <taxon>Magnoliopsida</taxon>
        <taxon>eudicotyledons</taxon>
        <taxon>Gunneridae</taxon>
        <taxon>Pentapetalae</taxon>
        <taxon>asterids</taxon>
        <taxon>Ericales</taxon>
        <taxon>Actinidiaceae</taxon>
        <taxon>Actinidia</taxon>
    </lineage>
</organism>
<dbReference type="InterPro" id="IPR032675">
    <property type="entry name" value="LRR_dom_sf"/>
</dbReference>
<dbReference type="OrthoDB" id="10044893at2759"/>
<dbReference type="OMA" id="CERMENT"/>
<dbReference type="PANTHER" id="PTHR13382:SF20">
    <property type="entry name" value="F-BOX PROTEIN SKIP14-LIKE"/>
    <property type="match status" value="1"/>
</dbReference>
<dbReference type="Pfam" id="PF12937">
    <property type="entry name" value="F-box-like"/>
    <property type="match status" value="1"/>
</dbReference>
<dbReference type="InParanoid" id="A0A2R6RJH2"/>
<dbReference type="Gene3D" id="1.20.1280.50">
    <property type="match status" value="1"/>
</dbReference>
<dbReference type="Gene3D" id="3.80.10.10">
    <property type="entry name" value="Ribonuclease Inhibitor"/>
    <property type="match status" value="1"/>
</dbReference>
<gene>
    <name evidence="2" type="ORF">CEY00_Acc05602</name>
</gene>
<feature type="domain" description="F-box" evidence="1">
    <location>
        <begin position="208"/>
        <end position="248"/>
    </location>
</feature>
<dbReference type="SUPFAM" id="SSF52047">
    <property type="entry name" value="RNI-like"/>
    <property type="match status" value="1"/>
</dbReference>
<dbReference type="Gramene" id="PSS30167">
    <property type="protein sequence ID" value="PSS30167"/>
    <property type="gene ID" value="CEY00_Acc05602"/>
</dbReference>
<dbReference type="PANTHER" id="PTHR13382">
    <property type="entry name" value="MITOCHONDRIAL ATP SYNTHASE COUPLING FACTOR B"/>
    <property type="match status" value="1"/>
</dbReference>
<name>A0A2R6RJH2_ACTCC</name>
<dbReference type="STRING" id="1590841.A0A2R6RJH2"/>
<proteinExistence type="predicted"/>
<reference evidence="3" key="2">
    <citation type="journal article" date="2018" name="BMC Genomics">
        <title>A manually annotated Actinidia chinensis var. chinensis (kiwifruit) genome highlights the challenges associated with draft genomes and gene prediction in plants.</title>
        <authorList>
            <person name="Pilkington S.M."/>
            <person name="Crowhurst R."/>
            <person name="Hilario E."/>
            <person name="Nardozza S."/>
            <person name="Fraser L."/>
            <person name="Peng Y."/>
            <person name="Gunaseelan K."/>
            <person name="Simpson R."/>
            <person name="Tahir J."/>
            <person name="Deroles S.C."/>
            <person name="Templeton K."/>
            <person name="Luo Z."/>
            <person name="Davy M."/>
            <person name="Cheng C."/>
            <person name="McNeilage M."/>
            <person name="Scaglione D."/>
            <person name="Liu Y."/>
            <person name="Zhang Q."/>
            <person name="Datson P."/>
            <person name="De Silva N."/>
            <person name="Gardiner S.E."/>
            <person name="Bassett H."/>
            <person name="Chagne D."/>
            <person name="McCallum J."/>
            <person name="Dzierzon H."/>
            <person name="Deng C."/>
            <person name="Wang Y.Y."/>
            <person name="Barron L."/>
            <person name="Manako K."/>
            <person name="Bowen J."/>
            <person name="Foster T.M."/>
            <person name="Erridge Z.A."/>
            <person name="Tiffin H."/>
            <person name="Waite C.N."/>
            <person name="Davies K.M."/>
            <person name="Grierson E.P."/>
            <person name="Laing W.A."/>
            <person name="Kirk R."/>
            <person name="Chen X."/>
            <person name="Wood M."/>
            <person name="Montefiori M."/>
            <person name="Brummell D.A."/>
            <person name="Schwinn K.E."/>
            <person name="Catanach A."/>
            <person name="Fullerton C."/>
            <person name="Li D."/>
            <person name="Meiyalaghan S."/>
            <person name="Nieuwenhuizen N."/>
            <person name="Read N."/>
            <person name="Prakash R."/>
            <person name="Hunter D."/>
            <person name="Zhang H."/>
            <person name="McKenzie M."/>
            <person name="Knabel M."/>
            <person name="Harris A."/>
            <person name="Allan A.C."/>
            <person name="Gleave A."/>
            <person name="Chen A."/>
            <person name="Janssen B.J."/>
            <person name="Plunkett B."/>
            <person name="Ampomah-Dwamena C."/>
            <person name="Voogd C."/>
            <person name="Leif D."/>
            <person name="Lafferty D."/>
            <person name="Souleyre E.J.F."/>
            <person name="Varkonyi-Gasic E."/>
            <person name="Gambi F."/>
            <person name="Hanley J."/>
            <person name="Yao J.L."/>
            <person name="Cheung J."/>
            <person name="David K.M."/>
            <person name="Warren B."/>
            <person name="Marsh K."/>
            <person name="Snowden K.C."/>
            <person name="Lin-Wang K."/>
            <person name="Brian L."/>
            <person name="Martinez-Sanchez M."/>
            <person name="Wang M."/>
            <person name="Ileperuma N."/>
            <person name="Macnee N."/>
            <person name="Campin R."/>
            <person name="McAtee P."/>
            <person name="Drummond R.S.M."/>
            <person name="Espley R.V."/>
            <person name="Ireland H.S."/>
            <person name="Wu R."/>
            <person name="Atkinson R.G."/>
            <person name="Karunairetnam S."/>
            <person name="Bulley S."/>
            <person name="Chunkath S."/>
            <person name="Hanley Z."/>
            <person name="Storey R."/>
            <person name="Thrimawithana A.H."/>
            <person name="Thomson S."/>
            <person name="David C."/>
            <person name="Testolin R."/>
            <person name="Huang H."/>
            <person name="Hellens R.P."/>
            <person name="Schaffer R.J."/>
        </authorList>
    </citation>
    <scope>NUCLEOTIDE SEQUENCE [LARGE SCALE GENOMIC DNA]</scope>
    <source>
        <strain evidence="3">cv. Red5</strain>
    </source>
</reference>
<dbReference type="EMBL" id="NKQK01000005">
    <property type="protein sequence ID" value="PSS30167.1"/>
    <property type="molecule type" value="Genomic_DNA"/>
</dbReference>
<dbReference type="PROSITE" id="PS50181">
    <property type="entry name" value="FBOX"/>
    <property type="match status" value="1"/>
</dbReference>
<accession>A0A2R6RJH2</accession>
<dbReference type="GO" id="GO:0005737">
    <property type="term" value="C:cytoplasm"/>
    <property type="evidence" value="ECO:0007669"/>
    <property type="project" value="TreeGrafter"/>
</dbReference>
<evidence type="ECO:0000259" key="1">
    <source>
        <dbReference type="PROSITE" id="PS50181"/>
    </source>
</evidence>
<dbReference type="InterPro" id="IPR036047">
    <property type="entry name" value="F-box-like_dom_sf"/>
</dbReference>
<dbReference type="AlphaFoldDB" id="A0A2R6RJH2"/>
<dbReference type="InterPro" id="IPR001810">
    <property type="entry name" value="F-box_dom"/>
</dbReference>
<dbReference type="FunCoup" id="A0A2R6RJH2">
    <property type="interactions" value="1697"/>
</dbReference>
<sequence length="487" mass="54387">MALNITRNSLSSIHPLEGSLSSAIKFGNEYLMEGCPDKYSAGFGDYMNFNLELENFQDCKREKTELLSDDIIDLLPSDPFGMDLNTSFTAITGWLEDIENDLGLTSLGFITDKVEAEAGEDGLLAGLNLVWNGAVKFHRDVNNSKIQESSIEYDKELWAGLCNGGLLLDGNIEDFMDFSYDKYWVSSNADNGFQKCTEIHSDGDGGAPHDALFFTFGYLGLRDLLSVERVCKSFRDAVQNDPLLWRSIHIDHPLSEKITDYALLQLTSRARGTLQCLSLVECFRITDSGLRNVLESNPGLTKLCVPGCVGLSVEGILCNLKASKSAGKLSIKHLRIGGLFGITNKQFEELKFLLGADNHRLPGASKPRFYREGQLFLSCDDDCTIDIEACPRCDKPREVYDCPAESCQGEHHSPQLCRACTLCIARCFHCGRCINGYDYEETFFLDLICLDCWKQLLSCQKEQDEMGHSSKRTAFHQQASYHVYLCG</sequence>